<feature type="region of interest" description="Disordered" evidence="14">
    <location>
        <begin position="816"/>
        <end position="849"/>
    </location>
</feature>
<keyword evidence="11" id="KW-0325">Glycoprotein</keyword>
<evidence type="ECO:0000256" key="6">
    <source>
        <dbReference type="ARBA" id="ARBA00022737"/>
    </source>
</evidence>
<dbReference type="OrthoDB" id="245989at2759"/>
<dbReference type="RefSeq" id="XP_018707018.1">
    <property type="nucleotide sequence ID" value="XM_018845295.1"/>
</dbReference>
<comment type="subcellular location">
    <subcellularLocation>
        <location evidence="1">Cell membrane</location>
        <topology evidence="1">Multi-pass membrane protein</topology>
    </subcellularLocation>
</comment>
<evidence type="ECO:0000256" key="8">
    <source>
        <dbReference type="ARBA" id="ARBA00022840"/>
    </source>
</evidence>
<evidence type="ECO:0000256" key="9">
    <source>
        <dbReference type="ARBA" id="ARBA00022989"/>
    </source>
</evidence>
<keyword evidence="4" id="KW-1003">Cell membrane</keyword>
<feature type="transmembrane region" description="Helical" evidence="15">
    <location>
        <begin position="548"/>
        <end position="567"/>
    </location>
</feature>
<dbReference type="InterPro" id="IPR010929">
    <property type="entry name" value="PDR_CDR_ABC"/>
</dbReference>
<dbReference type="Gene3D" id="3.40.50.300">
    <property type="entry name" value="P-loop containing nucleotide triphosphate hydrolases"/>
    <property type="match status" value="2"/>
</dbReference>
<evidence type="ECO:0000313" key="17">
    <source>
        <dbReference type="EMBL" id="OAA71137.1"/>
    </source>
</evidence>
<feature type="transmembrane region" description="Helical" evidence="15">
    <location>
        <begin position="631"/>
        <end position="652"/>
    </location>
</feature>
<dbReference type="InterPro" id="IPR017871">
    <property type="entry name" value="ABC_transporter-like_CS"/>
</dbReference>
<evidence type="ECO:0000256" key="10">
    <source>
        <dbReference type="ARBA" id="ARBA00023136"/>
    </source>
</evidence>
<keyword evidence="8" id="KW-0067">ATP-binding</keyword>
<feature type="transmembrane region" description="Helical" evidence="15">
    <location>
        <begin position="1213"/>
        <end position="1231"/>
    </location>
</feature>
<evidence type="ECO:0000256" key="2">
    <source>
        <dbReference type="ARBA" id="ARBA00006012"/>
    </source>
</evidence>
<feature type="compositionally biased region" description="Polar residues" evidence="14">
    <location>
        <begin position="829"/>
        <end position="847"/>
    </location>
</feature>
<evidence type="ECO:0000256" key="13">
    <source>
        <dbReference type="ARBA" id="ARBA00069001"/>
    </source>
</evidence>
<feature type="transmembrane region" description="Helical" evidence="15">
    <location>
        <begin position="772"/>
        <end position="805"/>
    </location>
</feature>
<dbReference type="STRING" id="1081104.A0A168CA60"/>
<keyword evidence="10 15" id="KW-0472">Membrane</keyword>
<protein>
    <recommendedName>
        <fullName evidence="13">ABC multidrug transporter atrF</fullName>
    </recommendedName>
</protein>
<dbReference type="InterPro" id="IPR003439">
    <property type="entry name" value="ABC_transporter-like_ATP-bd"/>
</dbReference>
<sequence>MPPTESYDAGQVPAYNVKLKEARNSESFTTMFPSEDGRWGEQNQGDPVSHHVAMEEFGVMRRELSRQSLGQTRSGTAAHQTSSRMSQHQDDEEALGERSGSFDLPDFLEGGQLERRTTMGGAGKGISVAFKNVTVKGVVTGASFVRSFPDAVVGTFGPDLYRLITRFVPQLHIGRKPPVRDIIHDFNGILNHGEIMLVLRRPGAGCSTFLKAIANHRGTFAAVDGDISYGGISAEEQRKHFRGEISYHPEDDQHFPILTVWQTLKFSLLHKTRKNDSHTIPIVISSLLKMFGILHTKDTFVSNEFVRGVSGGERKRVSIAETLIAKSTVVCWDNSTRGLDASTAIDYAKSLRVMTDISRRTTFVTLYQVSESIYELMDKVMVIDSGRMLYQGPANKAKQYFVDLGFHCPEHSTTADFLTEICDPASRQYQPGREASTPKTVEEFEAVFRNSGIYKALLETVDKHFQDSNSTDALRFQKTVAKSKSKRVSENSSYTISLPRQVAACVKREFWLIMGDKTSLYTKYFSIITNALVVSSMFYGQPLDTSGAFSRCGAIFFSLFFFSWVQLAELMPAVQGRIIGARHEEYAFYRPSAVTIARFIIDIPSIFCMVVPFSLIMYFMTGLDVSVSKFFIFFLFVYSTTYCVTSMFRMFASLSPSFDDAIRFSGLALNLLFIFMGYVIPKSTLINDSIWFGWLIYLNPMSYSYEAVLASEFSDRTMECAPSQLIPQGPGIDPRYQGCALTGSQIGSADISGATYLKESFQFTRSNLWRNFGVVIAFTALYMIVTVIASETLSFVGGGGGALMFKKSKRTKRAAAQAVSGGDEEKTQKPGTTSVLSNGQPQSSGSDKSVRRLLDDDRVFTWTDVEYTVPIGNGTARKLLNGVSGYAKPGVMIALMGASGAGKTTLLNTLSQRQSMGIVGGEMQVNGHPLGPYFQREAGFCEQMDFHDTTATIYEALVFSAILRQDRNIPREEKIAYVDQVIDLLELGEIRDAIIGSLNIEQKKRVTIGVELAAKPSFLLFLDEPTSGLDSQAAISIVRFLKKLSQAGQAIVCTIHQPSFMLIQQFDMILALNPGGNTFYFGPIGRDGATVAKYFADRGVAPPPSKNIAEFILETAAKITVKEDGTSIDWDEQWKNSTENRALLDEIRQIREERRKIPLPGVGIQHEFAAPTSLQTIMLTKRLFRNYWRDPSYYYGKLFLSALIGIFNGFNRMFSAFLIVLLPAIVVNSVIPKFYMNRALWEFREHPSRIYGWFAFCTANIICEIPAAIVTGLVYWLFWYFPVGYPTDSGTAGYTFLMTMLFFLFQASWGQWICAFAPSFTVISNVLSIFFVAFNLFNGIMRQYASYPVFWKYWLYYLNPVTWWMRGILAAVLPAAKIVCTSAEATHFDPPPGSTCGEYAGPFVDTAGVGYLANVDATVDCQYCPFKDGLRIRRWSFGLWIVFGLGDKVYFVAYGCLATFYVFS</sequence>
<dbReference type="Pfam" id="PF06422">
    <property type="entry name" value="PDR_CDR"/>
    <property type="match status" value="1"/>
</dbReference>
<dbReference type="FunFam" id="3.40.50.300:FF:001650">
    <property type="entry name" value="ABC drug exporter AtrF"/>
    <property type="match status" value="1"/>
</dbReference>
<dbReference type="InterPro" id="IPR013525">
    <property type="entry name" value="ABC2_TM"/>
</dbReference>
<comment type="catalytic activity">
    <reaction evidence="12">
        <text>voriconazole(in) + ATP + H2O = voriconazole(out) + ADP + phosphate + H(+)</text>
        <dbReference type="Rhea" id="RHEA:61912"/>
        <dbReference type="ChEBI" id="CHEBI:10023"/>
        <dbReference type="ChEBI" id="CHEBI:15377"/>
        <dbReference type="ChEBI" id="CHEBI:15378"/>
        <dbReference type="ChEBI" id="CHEBI:30616"/>
        <dbReference type="ChEBI" id="CHEBI:43474"/>
        <dbReference type="ChEBI" id="CHEBI:456216"/>
    </reaction>
    <physiologicalReaction direction="left-to-right" evidence="12">
        <dbReference type="Rhea" id="RHEA:61913"/>
    </physiologicalReaction>
</comment>
<feature type="transmembrane region" description="Helical" evidence="15">
    <location>
        <begin position="664"/>
        <end position="681"/>
    </location>
</feature>
<evidence type="ECO:0000313" key="18">
    <source>
        <dbReference type="Proteomes" id="UP000076744"/>
    </source>
</evidence>
<feature type="transmembrane region" description="Helical" evidence="15">
    <location>
        <begin position="524"/>
        <end position="542"/>
    </location>
</feature>
<feature type="domain" description="ABC transporter" evidence="16">
    <location>
        <begin position="860"/>
        <end position="1099"/>
    </location>
</feature>
<feature type="transmembrane region" description="Helical" evidence="15">
    <location>
        <begin position="1437"/>
        <end position="1463"/>
    </location>
</feature>
<feature type="transmembrane region" description="Helical" evidence="15">
    <location>
        <begin position="1322"/>
        <end position="1341"/>
    </location>
</feature>
<evidence type="ECO:0000256" key="14">
    <source>
        <dbReference type="SAM" id="MobiDB-lite"/>
    </source>
</evidence>
<comment type="similarity">
    <text evidence="2">Belongs to the ABC transporter superfamily. ABCG family. PDR (TC 3.A.1.205) subfamily.</text>
</comment>
<dbReference type="SMART" id="SM00382">
    <property type="entry name" value="AAA"/>
    <property type="match status" value="2"/>
</dbReference>
<evidence type="ECO:0000256" key="11">
    <source>
        <dbReference type="ARBA" id="ARBA00023180"/>
    </source>
</evidence>
<name>A0A168CA60_CORFA</name>
<evidence type="ECO:0000256" key="12">
    <source>
        <dbReference type="ARBA" id="ARBA00047823"/>
    </source>
</evidence>
<evidence type="ECO:0000256" key="4">
    <source>
        <dbReference type="ARBA" id="ARBA00022475"/>
    </source>
</evidence>
<keyword evidence="9 15" id="KW-1133">Transmembrane helix</keyword>
<feature type="domain" description="ABC transporter" evidence="16">
    <location>
        <begin position="168"/>
        <end position="410"/>
    </location>
</feature>
<feature type="compositionally biased region" description="Polar residues" evidence="14">
    <location>
        <begin position="66"/>
        <end position="86"/>
    </location>
</feature>
<comment type="caution">
    <text evidence="17">The sequence shown here is derived from an EMBL/GenBank/DDBJ whole genome shotgun (WGS) entry which is preliminary data.</text>
</comment>
<keyword evidence="18" id="KW-1185">Reference proteome</keyword>
<evidence type="ECO:0000256" key="7">
    <source>
        <dbReference type="ARBA" id="ARBA00022741"/>
    </source>
</evidence>
<proteinExistence type="inferred from homology"/>
<dbReference type="FunFam" id="3.40.50.300:FF:000054">
    <property type="entry name" value="ABC multidrug transporter atrF"/>
    <property type="match status" value="1"/>
</dbReference>
<keyword evidence="6" id="KW-0677">Repeat</keyword>
<reference evidence="17 18" key="1">
    <citation type="journal article" date="2016" name="Genome Biol. Evol.">
        <title>Divergent and convergent evolution of fungal pathogenicity.</title>
        <authorList>
            <person name="Shang Y."/>
            <person name="Xiao G."/>
            <person name="Zheng P."/>
            <person name="Cen K."/>
            <person name="Zhan S."/>
            <person name="Wang C."/>
        </authorList>
    </citation>
    <scope>NUCLEOTIDE SEQUENCE [LARGE SCALE GENOMIC DNA]</scope>
    <source>
        <strain evidence="17 18">ARSEF 2679</strain>
    </source>
</reference>
<feature type="transmembrane region" description="Helical" evidence="15">
    <location>
        <begin position="1251"/>
        <end position="1279"/>
    </location>
</feature>
<dbReference type="GO" id="GO:0005886">
    <property type="term" value="C:plasma membrane"/>
    <property type="evidence" value="ECO:0007669"/>
    <property type="project" value="UniProtKB-SubCell"/>
</dbReference>
<dbReference type="InterPro" id="IPR034001">
    <property type="entry name" value="ABCG_PDR_1"/>
</dbReference>
<dbReference type="InterPro" id="IPR027417">
    <property type="entry name" value="P-loop_NTPase"/>
</dbReference>
<dbReference type="PROSITE" id="PS00211">
    <property type="entry name" value="ABC_TRANSPORTER_1"/>
    <property type="match status" value="1"/>
</dbReference>
<gene>
    <name evidence="17" type="ORF">ISF_01688</name>
</gene>
<dbReference type="Pfam" id="PF01061">
    <property type="entry name" value="ABC2_membrane"/>
    <property type="match status" value="2"/>
</dbReference>
<accession>A0A168CA60</accession>
<dbReference type="GO" id="GO:0005524">
    <property type="term" value="F:ATP binding"/>
    <property type="evidence" value="ECO:0007669"/>
    <property type="project" value="UniProtKB-KW"/>
</dbReference>
<dbReference type="GO" id="GO:0016887">
    <property type="term" value="F:ATP hydrolysis activity"/>
    <property type="evidence" value="ECO:0007669"/>
    <property type="project" value="InterPro"/>
</dbReference>
<keyword evidence="7" id="KW-0547">Nucleotide-binding</keyword>
<dbReference type="Proteomes" id="UP000076744">
    <property type="component" value="Unassembled WGS sequence"/>
</dbReference>
<evidence type="ECO:0000256" key="3">
    <source>
        <dbReference type="ARBA" id="ARBA00022448"/>
    </source>
</evidence>
<dbReference type="GO" id="GO:0140359">
    <property type="term" value="F:ABC-type transporter activity"/>
    <property type="evidence" value="ECO:0007669"/>
    <property type="project" value="InterPro"/>
</dbReference>
<dbReference type="SUPFAM" id="SSF52540">
    <property type="entry name" value="P-loop containing nucleoside triphosphate hydrolases"/>
    <property type="match status" value="2"/>
</dbReference>
<dbReference type="PANTHER" id="PTHR19241">
    <property type="entry name" value="ATP-BINDING CASSETTE TRANSPORTER"/>
    <property type="match status" value="1"/>
</dbReference>
<dbReference type="EMBL" id="AZHB01000003">
    <property type="protein sequence ID" value="OAA71137.1"/>
    <property type="molecule type" value="Genomic_DNA"/>
</dbReference>
<dbReference type="Pfam" id="PF00005">
    <property type="entry name" value="ABC_tran"/>
    <property type="match status" value="2"/>
</dbReference>
<dbReference type="CDD" id="cd03233">
    <property type="entry name" value="ABCG_PDR_domain1"/>
    <property type="match status" value="1"/>
</dbReference>
<keyword evidence="5 15" id="KW-0812">Transmembrane</keyword>
<feature type="region of interest" description="Disordered" evidence="14">
    <location>
        <begin position="66"/>
        <end position="101"/>
    </location>
</feature>
<evidence type="ECO:0000259" key="16">
    <source>
        <dbReference type="PROSITE" id="PS50893"/>
    </source>
</evidence>
<feature type="transmembrane region" description="Helical" evidence="15">
    <location>
        <begin position="1291"/>
        <end position="1310"/>
    </location>
</feature>
<organism evidence="17 18">
    <name type="scientific">Cordyceps fumosorosea (strain ARSEF 2679)</name>
    <name type="common">Isaria fumosorosea</name>
    <dbReference type="NCBI Taxonomy" id="1081104"/>
    <lineage>
        <taxon>Eukaryota</taxon>
        <taxon>Fungi</taxon>
        <taxon>Dikarya</taxon>
        <taxon>Ascomycota</taxon>
        <taxon>Pezizomycotina</taxon>
        <taxon>Sordariomycetes</taxon>
        <taxon>Hypocreomycetidae</taxon>
        <taxon>Hypocreales</taxon>
        <taxon>Cordycipitaceae</taxon>
        <taxon>Cordyceps</taxon>
    </lineage>
</organism>
<keyword evidence="3" id="KW-0813">Transport</keyword>
<evidence type="ECO:0000256" key="5">
    <source>
        <dbReference type="ARBA" id="ARBA00022692"/>
    </source>
</evidence>
<evidence type="ECO:0000256" key="15">
    <source>
        <dbReference type="SAM" id="Phobius"/>
    </source>
</evidence>
<dbReference type="PROSITE" id="PS50893">
    <property type="entry name" value="ABC_TRANSPORTER_2"/>
    <property type="match status" value="2"/>
</dbReference>
<dbReference type="InterPro" id="IPR034003">
    <property type="entry name" value="ABCG_PDR_2"/>
</dbReference>
<feature type="transmembrane region" description="Helical" evidence="15">
    <location>
        <begin position="1361"/>
        <end position="1380"/>
    </location>
</feature>
<dbReference type="InterPro" id="IPR003593">
    <property type="entry name" value="AAA+_ATPase"/>
</dbReference>
<dbReference type="GeneID" id="30017980"/>
<evidence type="ECO:0000256" key="1">
    <source>
        <dbReference type="ARBA" id="ARBA00004651"/>
    </source>
</evidence>
<feature type="transmembrane region" description="Helical" evidence="15">
    <location>
        <begin position="599"/>
        <end position="619"/>
    </location>
</feature>
<dbReference type="CDD" id="cd03232">
    <property type="entry name" value="ABCG_PDR_domain2"/>
    <property type="match status" value="1"/>
</dbReference>